<comment type="caution">
    <text evidence="1">The sequence shown here is derived from an EMBL/GenBank/DDBJ whole genome shotgun (WGS) entry which is preliminary data.</text>
</comment>
<name>A0ABS7TGV0_9GAMM</name>
<dbReference type="Proteomes" id="UP001430290">
    <property type="component" value="Unassembled WGS sequence"/>
</dbReference>
<accession>A0ABS7TGV0</accession>
<keyword evidence="2" id="KW-1185">Reference proteome</keyword>
<organism evidence="1 2">
    <name type="scientific">Thermomonas beijingensis</name>
    <dbReference type="NCBI Taxonomy" id="2872701"/>
    <lineage>
        <taxon>Bacteria</taxon>
        <taxon>Pseudomonadati</taxon>
        <taxon>Pseudomonadota</taxon>
        <taxon>Gammaproteobacteria</taxon>
        <taxon>Lysobacterales</taxon>
        <taxon>Lysobacteraceae</taxon>
        <taxon>Thermomonas</taxon>
    </lineage>
</organism>
<reference evidence="1" key="1">
    <citation type="submission" date="2021-09" db="EMBL/GenBank/DDBJ databases">
        <authorList>
            <person name="Wu T."/>
            <person name="Guo S.Z."/>
        </authorList>
    </citation>
    <scope>NUCLEOTIDE SEQUENCE</scope>
    <source>
        <strain evidence="1">RSS-23</strain>
    </source>
</reference>
<dbReference type="RefSeq" id="WP_223629737.1">
    <property type="nucleotide sequence ID" value="NZ_JAIQDJ010000011.1"/>
</dbReference>
<evidence type="ECO:0000313" key="1">
    <source>
        <dbReference type="EMBL" id="MBZ4187067.1"/>
    </source>
</evidence>
<protein>
    <submittedName>
        <fullName evidence="1">Uncharacterized protein</fullName>
    </submittedName>
</protein>
<evidence type="ECO:0000313" key="2">
    <source>
        <dbReference type="Proteomes" id="UP001430290"/>
    </source>
</evidence>
<gene>
    <name evidence="1" type="ORF">K7B09_12120</name>
</gene>
<dbReference type="EMBL" id="JAIQDJ010000011">
    <property type="protein sequence ID" value="MBZ4187067.1"/>
    <property type="molecule type" value="Genomic_DNA"/>
</dbReference>
<sequence>MSARTNLAMLLPSIQETLELIAALTPTIGAINGWDVIEQLDIRHVASGEVRQAVQDGFLVIATTSKDPEVRMHLSREGQYFATTISFRKPPAEDFMRSLMSDLRDQFYFVAAASGEELEVQADAFGGYEFIGDHVEVL</sequence>
<proteinExistence type="predicted"/>